<feature type="compositionally biased region" description="Low complexity" evidence="1">
    <location>
        <begin position="1"/>
        <end position="11"/>
    </location>
</feature>
<name>A0ABR1XZP5_9PEZI</name>
<feature type="compositionally biased region" description="Basic and acidic residues" evidence="1">
    <location>
        <begin position="362"/>
        <end position="381"/>
    </location>
</feature>
<feature type="compositionally biased region" description="Basic and acidic residues" evidence="1">
    <location>
        <begin position="248"/>
        <end position="257"/>
    </location>
</feature>
<feature type="region of interest" description="Disordered" evidence="1">
    <location>
        <begin position="288"/>
        <end position="316"/>
    </location>
</feature>
<feature type="compositionally biased region" description="Gly residues" evidence="1">
    <location>
        <begin position="24"/>
        <end position="34"/>
    </location>
</feature>
<feature type="compositionally biased region" description="Polar residues" evidence="1">
    <location>
        <begin position="166"/>
        <end position="176"/>
    </location>
</feature>
<organism evidence="2 3">
    <name type="scientific">Phyllosticta citrichinensis</name>
    <dbReference type="NCBI Taxonomy" id="1130410"/>
    <lineage>
        <taxon>Eukaryota</taxon>
        <taxon>Fungi</taxon>
        <taxon>Dikarya</taxon>
        <taxon>Ascomycota</taxon>
        <taxon>Pezizomycotina</taxon>
        <taxon>Dothideomycetes</taxon>
        <taxon>Dothideomycetes incertae sedis</taxon>
        <taxon>Botryosphaeriales</taxon>
        <taxon>Phyllostictaceae</taxon>
        <taxon>Phyllosticta</taxon>
    </lineage>
</organism>
<feature type="region of interest" description="Disordered" evidence="1">
    <location>
        <begin position="1"/>
        <end position="257"/>
    </location>
</feature>
<accession>A0ABR1XZP5</accession>
<dbReference type="EMBL" id="JBBWUH010000003">
    <property type="protein sequence ID" value="KAK8173797.1"/>
    <property type="molecule type" value="Genomic_DNA"/>
</dbReference>
<dbReference type="Proteomes" id="UP001456524">
    <property type="component" value="Unassembled WGS sequence"/>
</dbReference>
<sequence length="381" mass="41491">MNNFNNNSNRNNPPPRPSYPAGPRGNGNGNGNGGPNPPGGYSSYSYPRGDYGYNHGYQYPYGPYYPRNAPSHHNPNVNPPAAQWRAHQPGQVNAMPVTRSANRLPPMDNQHPAAKPSPDQPKRSKPTSLDVDTLIQEESAKAKAKAAIDATKGNNSLSSADKESANGGQTTRSQVRGSMFAPNRLPARVDSPMRFPANTTPSNLDSPPDKGPSASASQPTMPAEGPTISGANSIPVGTSKGRHGSARNVDEAPSSHDQDIRDWLILSGFHDVNLRNERLQSFRQMTAEERSVVPDIEQNRRSASRPQAVKEASPDEVYMGKVKDLAKKMRSEFPPELLRELAAMETPREPGPPENLYNRVTSKADAREMAKEMAKRIDTSK</sequence>
<proteinExistence type="predicted"/>
<feature type="compositionally biased region" description="Basic and acidic residues" evidence="1">
    <location>
        <begin position="288"/>
        <end position="300"/>
    </location>
</feature>
<feature type="compositionally biased region" description="Low complexity" evidence="1">
    <location>
        <begin position="39"/>
        <end position="66"/>
    </location>
</feature>
<protein>
    <submittedName>
        <fullName evidence="2">Uncharacterized protein</fullName>
    </submittedName>
</protein>
<evidence type="ECO:0000313" key="3">
    <source>
        <dbReference type="Proteomes" id="UP001456524"/>
    </source>
</evidence>
<reference evidence="2 3" key="1">
    <citation type="journal article" date="2022" name="G3 (Bethesda)">
        <title>Enemy or ally: a genomic approach to elucidate the lifestyle of Phyllosticta citrichinaensis.</title>
        <authorList>
            <person name="Buijs V.A."/>
            <person name="Groenewald J.Z."/>
            <person name="Haridas S."/>
            <person name="LaButti K.M."/>
            <person name="Lipzen A."/>
            <person name="Martin F.M."/>
            <person name="Barry K."/>
            <person name="Grigoriev I.V."/>
            <person name="Crous P.W."/>
            <person name="Seidl M.F."/>
        </authorList>
    </citation>
    <scope>NUCLEOTIDE SEQUENCE [LARGE SCALE GENOMIC DNA]</scope>
    <source>
        <strain evidence="2 3">CBS 129764</strain>
    </source>
</reference>
<evidence type="ECO:0000256" key="1">
    <source>
        <dbReference type="SAM" id="MobiDB-lite"/>
    </source>
</evidence>
<evidence type="ECO:0000313" key="2">
    <source>
        <dbReference type="EMBL" id="KAK8173797.1"/>
    </source>
</evidence>
<gene>
    <name evidence="2" type="ORF">IWX90DRAFT_154376</name>
</gene>
<keyword evidence="3" id="KW-1185">Reference proteome</keyword>
<comment type="caution">
    <text evidence="2">The sequence shown here is derived from an EMBL/GenBank/DDBJ whole genome shotgun (WGS) entry which is preliminary data.</text>
</comment>
<feature type="region of interest" description="Disordered" evidence="1">
    <location>
        <begin position="344"/>
        <end position="381"/>
    </location>
</feature>